<dbReference type="AlphaFoldDB" id="A0A7U3YML3"/>
<comment type="similarity">
    <text evidence="1">Belongs to the MlaA family.</text>
</comment>
<dbReference type="PRINTS" id="PR01805">
    <property type="entry name" value="VACJLIPOPROT"/>
</dbReference>
<evidence type="ECO:0000313" key="4">
    <source>
        <dbReference type="EMBL" id="ADW18168.1"/>
    </source>
</evidence>
<accession>A0A7U3YML3</accession>
<feature type="chain" id="PRO_5031527332" evidence="3">
    <location>
        <begin position="29"/>
        <end position="251"/>
    </location>
</feature>
<organism evidence="4 5">
    <name type="scientific">Desulfobulbus propionicus (strain ATCC 33891 / DSM 2032 / VKM B-1956 / 1pr3)</name>
    <dbReference type="NCBI Taxonomy" id="577650"/>
    <lineage>
        <taxon>Bacteria</taxon>
        <taxon>Pseudomonadati</taxon>
        <taxon>Thermodesulfobacteriota</taxon>
        <taxon>Desulfobulbia</taxon>
        <taxon>Desulfobulbales</taxon>
        <taxon>Desulfobulbaceae</taxon>
        <taxon>Desulfobulbus</taxon>
    </lineage>
</organism>
<proteinExistence type="inferred from homology"/>
<evidence type="ECO:0000256" key="1">
    <source>
        <dbReference type="ARBA" id="ARBA00010634"/>
    </source>
</evidence>
<dbReference type="EMBL" id="CP002364">
    <property type="protein sequence ID" value="ADW18168.1"/>
    <property type="molecule type" value="Genomic_DNA"/>
</dbReference>
<dbReference type="GO" id="GO:0016020">
    <property type="term" value="C:membrane"/>
    <property type="evidence" value="ECO:0007669"/>
    <property type="project" value="InterPro"/>
</dbReference>
<evidence type="ECO:0000256" key="2">
    <source>
        <dbReference type="ARBA" id="ARBA00022729"/>
    </source>
</evidence>
<feature type="signal peptide" evidence="3">
    <location>
        <begin position="1"/>
        <end position="28"/>
    </location>
</feature>
<dbReference type="PANTHER" id="PTHR30035">
    <property type="entry name" value="LIPOPROTEIN VACJ-RELATED"/>
    <property type="match status" value="1"/>
</dbReference>
<gene>
    <name evidence="4" type="ordered locus">Despr_2020</name>
</gene>
<name>A0A7U3YML3_DESPD</name>
<keyword evidence="5" id="KW-1185">Reference proteome</keyword>
<evidence type="ECO:0000256" key="3">
    <source>
        <dbReference type="SAM" id="SignalP"/>
    </source>
</evidence>
<keyword evidence="4" id="KW-0449">Lipoprotein</keyword>
<keyword evidence="2 3" id="KW-0732">Signal</keyword>
<dbReference type="InterPro" id="IPR007428">
    <property type="entry name" value="MlaA"/>
</dbReference>
<dbReference type="Pfam" id="PF04333">
    <property type="entry name" value="MlaA"/>
    <property type="match status" value="1"/>
</dbReference>
<dbReference type="Proteomes" id="UP000006365">
    <property type="component" value="Chromosome"/>
</dbReference>
<dbReference type="PANTHER" id="PTHR30035:SF3">
    <property type="entry name" value="INTERMEMBRANE PHOSPHOLIPID TRANSPORT SYSTEM LIPOPROTEIN MLAA"/>
    <property type="match status" value="1"/>
</dbReference>
<protein>
    <submittedName>
        <fullName evidence="4">VacJ family lipoprotein</fullName>
    </submittedName>
</protein>
<sequence>MQPKPIFALLLRCCLMLCVSFLIGGGNAAANDFLSDDAYANGETAQVADPIEPVNRAIFTLNDKFYIWVLDPVATGYSKVLPADIRGCIGNFFYNLGEPVRSVNCLLQGRFRDSGLVLSRFALNTICGVFGLADTAAHEFAIPPISATLGETLATWGIGDGFYVVAPLLGPSTVRDLTGTVVDSLAMASYYPWSDDELSPYTLTGVNTVNRTSLHLGEYDQLKSLSFDPYIAFRNGYFQMRSKTRNHSQTK</sequence>
<reference evidence="4 5" key="1">
    <citation type="journal article" date="2011" name="Stand. Genomic Sci.">
        <title>Complete genome sequence of Desulfobulbus propionicus type strain (1pr3).</title>
        <authorList>
            <person name="Pagani I."/>
            <person name="Lapidus A."/>
            <person name="Nolan M."/>
            <person name="Lucas S."/>
            <person name="Hammon N."/>
            <person name="Deshpande S."/>
            <person name="Cheng J.F."/>
            <person name="Chertkov O."/>
            <person name="Davenport K."/>
            <person name="Tapia R."/>
            <person name="Han C."/>
            <person name="Goodwin L."/>
            <person name="Pitluck S."/>
            <person name="Liolios K."/>
            <person name="Mavromatis K."/>
            <person name="Ivanova N."/>
            <person name="Mikhailova N."/>
            <person name="Pati A."/>
            <person name="Chen A."/>
            <person name="Palaniappan K."/>
            <person name="Land M."/>
            <person name="Hauser L."/>
            <person name="Chang Y.J."/>
            <person name="Jeffries C.D."/>
            <person name="Detter J.C."/>
            <person name="Brambilla E."/>
            <person name="Kannan K.P."/>
            <person name="Djao O.D."/>
            <person name="Rohde M."/>
            <person name="Pukall R."/>
            <person name="Spring S."/>
            <person name="Goker M."/>
            <person name="Sikorski J."/>
            <person name="Woyke T."/>
            <person name="Bristow J."/>
            <person name="Eisen J.A."/>
            <person name="Markowitz V."/>
            <person name="Hugenholtz P."/>
            <person name="Kyrpides N.C."/>
            <person name="Klenk H.P."/>
        </authorList>
    </citation>
    <scope>NUCLEOTIDE SEQUENCE [LARGE SCALE GENOMIC DNA]</scope>
    <source>
        <strain evidence="5">ATCC 33891 / DSM 2032 / 1pr3</strain>
    </source>
</reference>
<evidence type="ECO:0000313" key="5">
    <source>
        <dbReference type="Proteomes" id="UP000006365"/>
    </source>
</evidence>
<dbReference type="GO" id="GO:0120010">
    <property type="term" value="P:intermembrane phospholipid transfer"/>
    <property type="evidence" value="ECO:0007669"/>
    <property type="project" value="TreeGrafter"/>
</dbReference>
<dbReference type="KEGG" id="dpr:Despr_2020"/>